<gene>
    <name evidence="1" type="ORF">EUGRSUZ_F01899</name>
</gene>
<organism evidence="1">
    <name type="scientific">Eucalyptus grandis</name>
    <name type="common">Flooded gum</name>
    <dbReference type="NCBI Taxonomy" id="71139"/>
    <lineage>
        <taxon>Eukaryota</taxon>
        <taxon>Viridiplantae</taxon>
        <taxon>Streptophyta</taxon>
        <taxon>Embryophyta</taxon>
        <taxon>Tracheophyta</taxon>
        <taxon>Spermatophyta</taxon>
        <taxon>Magnoliopsida</taxon>
        <taxon>eudicotyledons</taxon>
        <taxon>Gunneridae</taxon>
        <taxon>Pentapetalae</taxon>
        <taxon>rosids</taxon>
        <taxon>malvids</taxon>
        <taxon>Myrtales</taxon>
        <taxon>Myrtaceae</taxon>
        <taxon>Myrtoideae</taxon>
        <taxon>Eucalypteae</taxon>
        <taxon>Eucalyptus</taxon>
    </lineage>
</organism>
<dbReference type="InParanoid" id="A0A059BPX8"/>
<proteinExistence type="predicted"/>
<dbReference type="Gramene" id="KCW68252">
    <property type="protein sequence ID" value="KCW68252"/>
    <property type="gene ID" value="EUGRSUZ_F01899"/>
</dbReference>
<sequence>MGSSTGFRFSQLSLYSRFNVVFSPHFCTTMVEPDVSVARKWTPEEFRQLGGSLCQPCYIELSLVPFGVLSCVDMDPPCCWFVLVTLSLVWLLLVNS</sequence>
<dbReference type="AlphaFoldDB" id="A0A059BPX8"/>
<name>A0A059BPX8_EUCGR</name>
<evidence type="ECO:0000313" key="1">
    <source>
        <dbReference type="EMBL" id="KCW68252.1"/>
    </source>
</evidence>
<accession>A0A059BPX8</accession>
<reference evidence="1" key="1">
    <citation type="submission" date="2013-07" db="EMBL/GenBank/DDBJ databases">
        <title>The genome of Eucalyptus grandis.</title>
        <authorList>
            <person name="Schmutz J."/>
            <person name="Hayes R."/>
            <person name="Myburg A."/>
            <person name="Tuskan G."/>
            <person name="Grattapaglia D."/>
            <person name="Rokhsar D.S."/>
        </authorList>
    </citation>
    <scope>NUCLEOTIDE SEQUENCE</scope>
    <source>
        <tissue evidence="1">Leaf extractions</tissue>
    </source>
</reference>
<dbReference type="EMBL" id="KK198758">
    <property type="protein sequence ID" value="KCW68252.1"/>
    <property type="molecule type" value="Genomic_DNA"/>
</dbReference>
<protein>
    <submittedName>
        <fullName evidence="1">Uncharacterized protein</fullName>
    </submittedName>
</protein>